<dbReference type="EMBL" id="OZ026884">
    <property type="protein sequence ID" value="CAL1239374.1"/>
    <property type="molecule type" value="Genomic_DNA"/>
</dbReference>
<protein>
    <recommendedName>
        <fullName evidence="4">DUF4845 domain-containing protein</fullName>
    </recommendedName>
</protein>
<dbReference type="RefSeq" id="WP_348758934.1">
    <property type="nucleotide sequence ID" value="NZ_OZ026884.1"/>
</dbReference>
<dbReference type="InterPro" id="IPR032314">
    <property type="entry name" value="DUF4845"/>
</dbReference>
<gene>
    <name evidence="2" type="ORF">MECH1_V1_0598</name>
</gene>
<keyword evidence="3" id="KW-1185">Reference proteome</keyword>
<sequence>MDEETTTVTGTDMGDTGNRQGGMTFLGFLFFMALLGFFATLVLKIGPIYLNHFKVRSSLESLKNNGDLPSLSKQEIVSLLMKRWNIEMVDDILSPDNVAVTKEPDRTKVQVVYDVTKPIFGNIDVVVHFDDAIEVKPH</sequence>
<dbReference type="Pfam" id="PF16137">
    <property type="entry name" value="DUF4845"/>
    <property type="match status" value="1"/>
</dbReference>
<evidence type="ECO:0008006" key="4">
    <source>
        <dbReference type="Google" id="ProtNLM"/>
    </source>
</evidence>
<keyword evidence="1" id="KW-0812">Transmembrane</keyword>
<proteinExistence type="predicted"/>
<dbReference type="Proteomes" id="UP001497493">
    <property type="component" value="Chromosome"/>
</dbReference>
<feature type="transmembrane region" description="Helical" evidence="1">
    <location>
        <begin position="25"/>
        <end position="50"/>
    </location>
</feature>
<organism evidence="2 3">
    <name type="scientific">Candidatus Methylocalor cossyra</name>
    <dbReference type="NCBI Taxonomy" id="3108543"/>
    <lineage>
        <taxon>Bacteria</taxon>
        <taxon>Pseudomonadati</taxon>
        <taxon>Pseudomonadota</taxon>
        <taxon>Gammaproteobacteria</taxon>
        <taxon>Methylococcales</taxon>
        <taxon>Methylococcaceae</taxon>
        <taxon>Candidatus Methylocalor</taxon>
    </lineage>
</organism>
<keyword evidence="1" id="KW-1133">Transmembrane helix</keyword>
<evidence type="ECO:0000313" key="3">
    <source>
        <dbReference type="Proteomes" id="UP001497493"/>
    </source>
</evidence>
<keyword evidence="1" id="KW-0472">Membrane</keyword>
<evidence type="ECO:0000313" key="2">
    <source>
        <dbReference type="EMBL" id="CAL1239374.1"/>
    </source>
</evidence>
<reference evidence="2 3" key="1">
    <citation type="submission" date="2024-04" db="EMBL/GenBank/DDBJ databases">
        <authorList>
            <person name="Cremers G."/>
        </authorList>
    </citation>
    <scope>NUCLEOTIDE SEQUENCE [LARGE SCALE GENOMIC DNA]</scope>
    <source>
        <strain evidence="2">MeCH1-AG</strain>
    </source>
</reference>
<evidence type="ECO:0000256" key="1">
    <source>
        <dbReference type="SAM" id="Phobius"/>
    </source>
</evidence>
<name>A0ABM9NFJ0_9GAMM</name>
<accession>A0ABM9NFJ0</accession>